<dbReference type="AlphaFoldDB" id="A0A7R9LKJ5"/>
<gene>
    <name evidence="1" type="ORF">ONB1V03_LOCUS4059</name>
</gene>
<proteinExistence type="predicted"/>
<organism evidence="1">
    <name type="scientific">Oppiella nova</name>
    <dbReference type="NCBI Taxonomy" id="334625"/>
    <lineage>
        <taxon>Eukaryota</taxon>
        <taxon>Metazoa</taxon>
        <taxon>Ecdysozoa</taxon>
        <taxon>Arthropoda</taxon>
        <taxon>Chelicerata</taxon>
        <taxon>Arachnida</taxon>
        <taxon>Acari</taxon>
        <taxon>Acariformes</taxon>
        <taxon>Sarcoptiformes</taxon>
        <taxon>Oribatida</taxon>
        <taxon>Brachypylina</taxon>
        <taxon>Oppioidea</taxon>
        <taxon>Oppiidae</taxon>
        <taxon>Oppiella</taxon>
    </lineage>
</organism>
<protein>
    <submittedName>
        <fullName evidence="1">Uncharacterized protein</fullName>
    </submittedName>
</protein>
<sequence>MVLSTTIDNPFEVIDSLDQLNQRQTLQPRLFLKTTDIHSIQTHVLVSSYYDIEIVMTINPSLYSQTLHVSDNKYFDKAFGFVVHKHCDTYLMRIYANLIKDVLETGLWDKWKEQAAVFAYSIFVQDGYQVPSADNEDYMQLDETKVALGPYILGLIFQVLTHFNQMVLSTTIDNPFEVIDSLDQLDQREALQPRLFLKTTDIHSIQSNANPMENRVLNKAMTKNETNYIDYTHSDFYQDLDPLMVTIRDNKTHVLVSSFFDIEIVMTINPSLYSQTLHVSDNKYFDKAFGWVLHKHCNPYLIGIYAHFALPVEIDPDRYLTLDGYNHTSAPYLTYIYKNEVQISLDDYELNDMIQSFTDILVPLNSPSISIMGGYYPNTDSNP</sequence>
<keyword evidence="2" id="KW-1185">Reference proteome</keyword>
<accession>A0A7R9LKJ5</accession>
<evidence type="ECO:0000313" key="2">
    <source>
        <dbReference type="Proteomes" id="UP000728032"/>
    </source>
</evidence>
<name>A0A7R9LKJ5_9ACAR</name>
<reference evidence="1" key="1">
    <citation type="submission" date="2020-11" db="EMBL/GenBank/DDBJ databases">
        <authorList>
            <person name="Tran Van P."/>
        </authorList>
    </citation>
    <scope>NUCLEOTIDE SEQUENCE</scope>
</reference>
<dbReference type="Proteomes" id="UP000728032">
    <property type="component" value="Unassembled WGS sequence"/>
</dbReference>
<dbReference type="EMBL" id="OC916138">
    <property type="protein sequence ID" value="CAD7643295.1"/>
    <property type="molecule type" value="Genomic_DNA"/>
</dbReference>
<dbReference type="EMBL" id="CAJPVJ010001313">
    <property type="protein sequence ID" value="CAG2164508.1"/>
    <property type="molecule type" value="Genomic_DNA"/>
</dbReference>
<evidence type="ECO:0000313" key="1">
    <source>
        <dbReference type="EMBL" id="CAD7643295.1"/>
    </source>
</evidence>